<protein>
    <submittedName>
        <fullName evidence="2">Uncharacterized protein</fullName>
    </submittedName>
</protein>
<reference evidence="2 3" key="1">
    <citation type="submission" date="2020-07" db="EMBL/GenBank/DDBJ databases">
        <title>Complete genome sequence of Chitinibacter sp. 2T18.</title>
        <authorList>
            <person name="Bae J.-W."/>
            <person name="Choi J.-W."/>
        </authorList>
    </citation>
    <scope>NUCLEOTIDE SEQUENCE [LARGE SCALE GENOMIC DNA]</scope>
    <source>
        <strain evidence="2 3">2T18</strain>
    </source>
</reference>
<name>A0A7H9BLW1_9NEIS</name>
<dbReference type="AlphaFoldDB" id="A0A7H9BLW1"/>
<feature type="transmembrane region" description="Helical" evidence="1">
    <location>
        <begin position="540"/>
        <end position="563"/>
    </location>
</feature>
<dbReference type="Proteomes" id="UP000509597">
    <property type="component" value="Chromosome"/>
</dbReference>
<accession>A0A7H9BLW1</accession>
<feature type="transmembrane region" description="Helical" evidence="1">
    <location>
        <begin position="51"/>
        <end position="70"/>
    </location>
</feature>
<keyword evidence="1" id="KW-0472">Membrane</keyword>
<feature type="transmembrane region" description="Helical" evidence="1">
    <location>
        <begin position="498"/>
        <end position="519"/>
    </location>
</feature>
<keyword evidence="3" id="KW-1185">Reference proteome</keyword>
<feature type="transmembrane region" description="Helical" evidence="1">
    <location>
        <begin position="12"/>
        <end position="31"/>
    </location>
</feature>
<gene>
    <name evidence="2" type="ORF">HQ393_15745</name>
</gene>
<sequence>MKIQQLTPLPRILFLIGLTITYLMFELGFNARLLDLVGGDATLENIENIELYGRFLSGCAAALFVFGALYSELLKQQTLDAQNPRHRDLELLTQVMSALLASFVLLFFAKHNDWFAMWLFLPLLIFIYYLFSLKDKYLLVLVLLFSPFCVAAIRNNWSVNWLLVPSSLLLAYCFDQKKRFTCPPLIGLAVFSTVITAFFALQILVEQVVNTQSAEQRRLALQTVLIQQGLVKGEVELAALNNDSTIFSQAEGKAFLALFPFMAMTVDQLEKKIDAVKQQMIEDRVKEKLGSPKVVYSSQYLVAMGEIEKKWQLYQKGKAWFDLNAEAKKQAEPRWNEYREKLRKNHNWEPEAIPQRYKSRVATSLNKDLPTFLPSWDPSSRAMFNLAIAQEIENQIRSPNGIDIQGERVKPGLSFEGFVALKSSQRGLREKLMLPESIQVRSDYKDEKDFTTNYYFPLVKKITKDEVAKYQSPTAQFEFQAQYYEVGQQAIRKTVVPALALFFSLMGAIAHFAKLIMLLSKPLTERIALLVGKMNKSGNTYQVAPTLSFMVWSGVIISFWIVLQGQNNQITGSRLYVSLEQQSIGADPSHFMKFKTNALHVIAVGQARGYPLFEAVRQHILFGLPYGYTKPKIND</sequence>
<organism evidence="2 3">
    <name type="scientific">Chitinibacter bivalviorum</name>
    <dbReference type="NCBI Taxonomy" id="2739434"/>
    <lineage>
        <taxon>Bacteria</taxon>
        <taxon>Pseudomonadati</taxon>
        <taxon>Pseudomonadota</taxon>
        <taxon>Betaproteobacteria</taxon>
        <taxon>Neisseriales</taxon>
        <taxon>Chitinibacteraceae</taxon>
        <taxon>Chitinibacter</taxon>
    </lineage>
</organism>
<evidence type="ECO:0000256" key="1">
    <source>
        <dbReference type="SAM" id="Phobius"/>
    </source>
</evidence>
<keyword evidence="1" id="KW-1133">Transmembrane helix</keyword>
<keyword evidence="1" id="KW-0812">Transmembrane</keyword>
<dbReference type="EMBL" id="CP058627">
    <property type="protein sequence ID" value="QLG89583.1"/>
    <property type="molecule type" value="Genomic_DNA"/>
</dbReference>
<dbReference type="KEGG" id="chiz:HQ393_15745"/>
<feature type="transmembrane region" description="Helical" evidence="1">
    <location>
        <begin position="91"/>
        <end position="109"/>
    </location>
</feature>
<proteinExistence type="predicted"/>
<feature type="transmembrane region" description="Helical" evidence="1">
    <location>
        <begin position="115"/>
        <end position="131"/>
    </location>
</feature>
<feature type="transmembrane region" description="Helical" evidence="1">
    <location>
        <begin position="186"/>
        <end position="205"/>
    </location>
</feature>
<evidence type="ECO:0000313" key="2">
    <source>
        <dbReference type="EMBL" id="QLG89583.1"/>
    </source>
</evidence>
<feature type="transmembrane region" description="Helical" evidence="1">
    <location>
        <begin position="138"/>
        <end position="153"/>
    </location>
</feature>
<dbReference type="RefSeq" id="WP_179356436.1">
    <property type="nucleotide sequence ID" value="NZ_CP058627.1"/>
</dbReference>
<evidence type="ECO:0000313" key="3">
    <source>
        <dbReference type="Proteomes" id="UP000509597"/>
    </source>
</evidence>